<name>A0A4R9C4N3_9FIRM</name>
<keyword evidence="6" id="KW-1185">Reference proteome</keyword>
<sequence length="198" mass="23141">MKSKIIGITGSIATGKSKVSNILKSKGYTVFDLDKTAHELMKKGEKNYINILNYFGSEILDENNEIDRCKLGKIVFEDNEKLKELNNLTHPNIFHTILENINLSKEKLIFIDNPLLIELIKNGNFYINYDEIWLIYVPKNIQIERLKSRNKLNDEEAFKKINSQISIDEKIKYADFIIDNSKDEKFLLKQINERLENL</sequence>
<dbReference type="GO" id="GO:0015937">
    <property type="term" value="P:coenzyme A biosynthetic process"/>
    <property type="evidence" value="ECO:0007669"/>
    <property type="project" value="UniProtKB-UniRule"/>
</dbReference>
<dbReference type="EC" id="2.7.1.24" evidence="3 4"/>
<accession>A0A4R9C4N3</accession>
<dbReference type="PROSITE" id="PS51219">
    <property type="entry name" value="DPCK"/>
    <property type="match status" value="1"/>
</dbReference>
<comment type="subcellular location">
    <subcellularLocation>
        <location evidence="3">Cytoplasm</location>
    </subcellularLocation>
</comment>
<keyword evidence="3" id="KW-0173">Coenzyme A biosynthesis</keyword>
<evidence type="ECO:0000256" key="1">
    <source>
        <dbReference type="ARBA" id="ARBA00022741"/>
    </source>
</evidence>
<dbReference type="GO" id="GO:0005524">
    <property type="term" value="F:ATP binding"/>
    <property type="evidence" value="ECO:0007669"/>
    <property type="project" value="UniProtKB-UniRule"/>
</dbReference>
<dbReference type="Proteomes" id="UP000297454">
    <property type="component" value="Unassembled WGS sequence"/>
</dbReference>
<dbReference type="UniPathway" id="UPA00241">
    <property type="reaction ID" value="UER00356"/>
</dbReference>
<dbReference type="SUPFAM" id="SSF52540">
    <property type="entry name" value="P-loop containing nucleoside triphosphate hydrolases"/>
    <property type="match status" value="1"/>
</dbReference>
<dbReference type="HAMAP" id="MF_00376">
    <property type="entry name" value="Dephospho_CoA_kinase"/>
    <property type="match status" value="1"/>
</dbReference>
<dbReference type="AlphaFoldDB" id="A0A4R9C4N3"/>
<dbReference type="InterPro" id="IPR001977">
    <property type="entry name" value="Depp_CoAkinase"/>
</dbReference>
<dbReference type="Gene3D" id="3.40.50.300">
    <property type="entry name" value="P-loop containing nucleotide triphosphate hydrolases"/>
    <property type="match status" value="1"/>
</dbReference>
<keyword evidence="2 3" id="KW-0067">ATP-binding</keyword>
<reference evidence="5 6" key="1">
    <citation type="submission" date="2019-01" db="EMBL/GenBank/DDBJ databases">
        <title>Draft Genome Sequences of Helcococcus ovis Strains Isolated from the Uterus and Vagina of Dairy Cows with Metritis.</title>
        <authorList>
            <person name="Cunha F."/>
            <person name="Jeon S.J."/>
            <person name="Kutzer P."/>
            <person name="Galvao K.N."/>
        </authorList>
    </citation>
    <scope>NUCLEOTIDE SEQUENCE [LARGE SCALE GENOMIC DNA]</scope>
    <source>
        <strain evidence="5 6">KG-37</strain>
    </source>
</reference>
<comment type="pathway">
    <text evidence="3">Cofactor biosynthesis; coenzyme A biosynthesis; CoA from (R)-pantothenate: step 5/5.</text>
</comment>
<dbReference type="PANTHER" id="PTHR10695:SF46">
    <property type="entry name" value="BIFUNCTIONAL COENZYME A SYNTHASE-RELATED"/>
    <property type="match status" value="1"/>
</dbReference>
<comment type="catalytic activity">
    <reaction evidence="3">
        <text>3'-dephospho-CoA + ATP = ADP + CoA + H(+)</text>
        <dbReference type="Rhea" id="RHEA:18245"/>
        <dbReference type="ChEBI" id="CHEBI:15378"/>
        <dbReference type="ChEBI" id="CHEBI:30616"/>
        <dbReference type="ChEBI" id="CHEBI:57287"/>
        <dbReference type="ChEBI" id="CHEBI:57328"/>
        <dbReference type="ChEBI" id="CHEBI:456216"/>
        <dbReference type="EC" id="2.7.1.24"/>
    </reaction>
</comment>
<organism evidence="5 6">
    <name type="scientific">Helcococcus ovis</name>
    <dbReference type="NCBI Taxonomy" id="72026"/>
    <lineage>
        <taxon>Bacteria</taxon>
        <taxon>Bacillati</taxon>
        <taxon>Bacillota</taxon>
        <taxon>Tissierellia</taxon>
        <taxon>Tissierellales</taxon>
        <taxon>Peptoniphilaceae</taxon>
        <taxon>Helcococcus</taxon>
    </lineage>
</organism>
<keyword evidence="3 5" id="KW-0418">Kinase</keyword>
<comment type="function">
    <text evidence="3">Catalyzes the phosphorylation of the 3'-hydroxyl group of dephosphocoenzyme A to form coenzyme A.</text>
</comment>
<dbReference type="Pfam" id="PF01121">
    <property type="entry name" value="CoaE"/>
    <property type="match status" value="1"/>
</dbReference>
<gene>
    <name evidence="3" type="primary">coaE</name>
    <name evidence="5" type="ORF">EQF91_00680</name>
</gene>
<dbReference type="GO" id="GO:0005737">
    <property type="term" value="C:cytoplasm"/>
    <property type="evidence" value="ECO:0007669"/>
    <property type="project" value="UniProtKB-SubCell"/>
</dbReference>
<evidence type="ECO:0000256" key="2">
    <source>
        <dbReference type="ARBA" id="ARBA00022840"/>
    </source>
</evidence>
<dbReference type="PANTHER" id="PTHR10695">
    <property type="entry name" value="DEPHOSPHO-COA KINASE-RELATED"/>
    <property type="match status" value="1"/>
</dbReference>
<protein>
    <recommendedName>
        <fullName evidence="3 4">Dephospho-CoA kinase</fullName>
        <ecNumber evidence="3 4">2.7.1.24</ecNumber>
    </recommendedName>
    <alternativeName>
        <fullName evidence="3">Dephosphocoenzyme A kinase</fullName>
    </alternativeName>
</protein>
<proteinExistence type="inferred from homology"/>
<evidence type="ECO:0000313" key="6">
    <source>
        <dbReference type="Proteomes" id="UP000297454"/>
    </source>
</evidence>
<feature type="binding site" evidence="3">
    <location>
        <begin position="13"/>
        <end position="18"/>
    </location>
    <ligand>
        <name>ATP</name>
        <dbReference type="ChEBI" id="CHEBI:30616"/>
    </ligand>
</feature>
<dbReference type="CDD" id="cd02022">
    <property type="entry name" value="DPCK"/>
    <property type="match status" value="1"/>
</dbReference>
<comment type="caution">
    <text evidence="5">The sequence shown here is derived from an EMBL/GenBank/DDBJ whole genome shotgun (WGS) entry which is preliminary data.</text>
</comment>
<keyword evidence="3" id="KW-0963">Cytoplasm</keyword>
<comment type="similarity">
    <text evidence="3">Belongs to the CoaE family.</text>
</comment>
<evidence type="ECO:0000256" key="3">
    <source>
        <dbReference type="HAMAP-Rule" id="MF_00376"/>
    </source>
</evidence>
<keyword evidence="3 5" id="KW-0808">Transferase</keyword>
<evidence type="ECO:0000313" key="5">
    <source>
        <dbReference type="EMBL" id="TFF67538.1"/>
    </source>
</evidence>
<keyword evidence="1 3" id="KW-0547">Nucleotide-binding</keyword>
<evidence type="ECO:0000256" key="4">
    <source>
        <dbReference type="NCBIfam" id="TIGR00152"/>
    </source>
</evidence>
<dbReference type="NCBIfam" id="TIGR00152">
    <property type="entry name" value="dephospho-CoA kinase"/>
    <property type="match status" value="1"/>
</dbReference>
<dbReference type="InterPro" id="IPR027417">
    <property type="entry name" value="P-loop_NTPase"/>
</dbReference>
<dbReference type="GO" id="GO:0004140">
    <property type="term" value="F:dephospho-CoA kinase activity"/>
    <property type="evidence" value="ECO:0007669"/>
    <property type="project" value="UniProtKB-UniRule"/>
</dbReference>
<dbReference type="EMBL" id="SCFR01000002">
    <property type="protein sequence ID" value="TFF67538.1"/>
    <property type="molecule type" value="Genomic_DNA"/>
</dbReference>